<accession>A0ACC1TIZ9</accession>
<dbReference type="Proteomes" id="UP001163835">
    <property type="component" value="Unassembled WGS sequence"/>
</dbReference>
<organism evidence="1 2">
    <name type="scientific">Lentinula aff. lateritia</name>
    <dbReference type="NCBI Taxonomy" id="2804960"/>
    <lineage>
        <taxon>Eukaryota</taxon>
        <taxon>Fungi</taxon>
        <taxon>Dikarya</taxon>
        <taxon>Basidiomycota</taxon>
        <taxon>Agaricomycotina</taxon>
        <taxon>Agaricomycetes</taxon>
        <taxon>Agaricomycetidae</taxon>
        <taxon>Agaricales</taxon>
        <taxon>Marasmiineae</taxon>
        <taxon>Omphalotaceae</taxon>
        <taxon>Lentinula</taxon>
    </lineage>
</organism>
<reference evidence="1" key="1">
    <citation type="submission" date="2022-09" db="EMBL/GenBank/DDBJ databases">
        <title>A Global Phylogenomic Analysis of the Shiitake Genus Lentinula.</title>
        <authorList>
            <consortium name="DOE Joint Genome Institute"/>
            <person name="Sierra-Patev S."/>
            <person name="Min B."/>
            <person name="Naranjo-Ortiz M."/>
            <person name="Looney B."/>
            <person name="Konkel Z."/>
            <person name="Slot J.C."/>
            <person name="Sakamoto Y."/>
            <person name="Steenwyk J.L."/>
            <person name="Rokas A."/>
            <person name="Carro J."/>
            <person name="Camarero S."/>
            <person name="Ferreira P."/>
            <person name="Molpeceres G."/>
            <person name="Ruiz-Duenas F.J."/>
            <person name="Serrano A."/>
            <person name="Henrissat B."/>
            <person name="Drula E."/>
            <person name="Hughes K.W."/>
            <person name="Mata J.L."/>
            <person name="Ishikawa N.K."/>
            <person name="Vargas-Isla R."/>
            <person name="Ushijima S."/>
            <person name="Smith C.A."/>
            <person name="Ahrendt S."/>
            <person name="Andreopoulos W."/>
            <person name="He G."/>
            <person name="Labutti K."/>
            <person name="Lipzen A."/>
            <person name="Ng V."/>
            <person name="Riley R."/>
            <person name="Sandor L."/>
            <person name="Barry K."/>
            <person name="Martinez A.T."/>
            <person name="Xiao Y."/>
            <person name="Gibbons J.G."/>
            <person name="Terashima K."/>
            <person name="Grigoriev I.V."/>
            <person name="Hibbett D.S."/>
        </authorList>
    </citation>
    <scope>NUCLEOTIDE SEQUENCE</scope>
    <source>
        <strain evidence="1">TMI1499</strain>
    </source>
</reference>
<feature type="non-terminal residue" evidence="1">
    <location>
        <position position="341"/>
    </location>
</feature>
<protein>
    <submittedName>
        <fullName evidence="1">Uncharacterized protein</fullName>
    </submittedName>
</protein>
<evidence type="ECO:0000313" key="2">
    <source>
        <dbReference type="Proteomes" id="UP001163835"/>
    </source>
</evidence>
<proteinExistence type="predicted"/>
<name>A0ACC1TIZ9_9AGAR</name>
<feature type="non-terminal residue" evidence="1">
    <location>
        <position position="1"/>
    </location>
</feature>
<sequence length="341" mass="38997">IDELDSRERRPLPTRRNMPEPLPSDHVRNPTHEDEYPYGKLTKRNYDQLEQKPAGFGIAFTNRSYPRPFIPTALLLKNMKQFQRDLVAKDRDNVLALVPYGAGPRWETKFKGRALVAIRDWLLQVDFQNKGRVKVSEPEAQSNKDRRDFGGPWAIILYDISAAFRLWLLDLGVVPLSEPGATFMVHSLEESKMSWILLNFTGPAVEEDGEDIIEALTEIKAKIFKDQGVQRVVQELAKAKESDTAYANLAKKSPTEILATITSSLRLAYIPCNDQRGDPNPRYQLRGKPVSPNKDLQRKWVTALRAIEYNVRFKRLRPDKVDFGCVWCKGEDHPGHACPYP</sequence>
<keyword evidence="2" id="KW-1185">Reference proteome</keyword>
<comment type="caution">
    <text evidence="1">The sequence shown here is derived from an EMBL/GenBank/DDBJ whole genome shotgun (WGS) entry which is preliminary data.</text>
</comment>
<evidence type="ECO:0000313" key="1">
    <source>
        <dbReference type="EMBL" id="KAJ3804679.1"/>
    </source>
</evidence>
<dbReference type="EMBL" id="MU795858">
    <property type="protein sequence ID" value="KAJ3804679.1"/>
    <property type="molecule type" value="Genomic_DNA"/>
</dbReference>
<gene>
    <name evidence="1" type="ORF">F5876DRAFT_2200</name>
</gene>